<feature type="domain" description="AB hydrolase-1" evidence="1">
    <location>
        <begin position="2"/>
        <end position="236"/>
    </location>
</feature>
<reference evidence="3" key="1">
    <citation type="journal article" date="2019" name="Int. J. Syst. Evol. Microbiol.">
        <title>The Global Catalogue of Microorganisms (GCM) 10K type strain sequencing project: providing services to taxonomists for standard genome sequencing and annotation.</title>
        <authorList>
            <consortium name="The Broad Institute Genomics Platform"/>
            <consortium name="The Broad Institute Genome Sequencing Center for Infectious Disease"/>
            <person name="Wu L."/>
            <person name="Ma J."/>
        </authorList>
    </citation>
    <scope>NUCLEOTIDE SEQUENCE [LARGE SCALE GENOMIC DNA]</scope>
    <source>
        <strain evidence="3">CGMCC 1.9106</strain>
    </source>
</reference>
<dbReference type="EMBL" id="JBHTAC010000013">
    <property type="protein sequence ID" value="MFC7243849.1"/>
    <property type="molecule type" value="Genomic_DNA"/>
</dbReference>
<sequence>MLFCPGAATSRRLGFGAEAVEAFGVRLISLDRPGLGASDPAPGRTLSDWAADVAEFTGLVRLRRPAAVGFSQGAPFALACAAAGAVAAVAVVSGTDELARPEVAAALPEQVRWLVTSAADDPDEAEAYFAQLDAERLLLMVTAMNGPDDRAVYEDPAFAAPFRRALAEGFAQGSAGYARDTLLSMTPWPFDPAAITVPVEFWYGGLDTSPVHSPDFGESLAARIPHARRHLLAHAGGALPWTHGERILVSLLRLSGVLPPPDS</sequence>
<dbReference type="RefSeq" id="WP_376807034.1">
    <property type="nucleotide sequence ID" value="NZ_JBHTAC010000013.1"/>
</dbReference>
<dbReference type="Gene3D" id="3.40.50.1820">
    <property type="entry name" value="alpha/beta hydrolase"/>
    <property type="match status" value="1"/>
</dbReference>
<dbReference type="Proteomes" id="UP001596392">
    <property type="component" value="Unassembled WGS sequence"/>
</dbReference>
<evidence type="ECO:0000313" key="2">
    <source>
        <dbReference type="EMBL" id="MFC7243849.1"/>
    </source>
</evidence>
<proteinExistence type="predicted"/>
<dbReference type="InterPro" id="IPR000073">
    <property type="entry name" value="AB_hydrolase_1"/>
</dbReference>
<keyword evidence="3" id="KW-1185">Reference proteome</keyword>
<evidence type="ECO:0000313" key="3">
    <source>
        <dbReference type="Proteomes" id="UP001596392"/>
    </source>
</evidence>
<organism evidence="2 3">
    <name type="scientific">Catellatospora aurea</name>
    <dbReference type="NCBI Taxonomy" id="1337874"/>
    <lineage>
        <taxon>Bacteria</taxon>
        <taxon>Bacillati</taxon>
        <taxon>Actinomycetota</taxon>
        <taxon>Actinomycetes</taxon>
        <taxon>Micromonosporales</taxon>
        <taxon>Micromonosporaceae</taxon>
        <taxon>Catellatospora</taxon>
    </lineage>
</organism>
<protein>
    <submittedName>
        <fullName evidence="2">Alpha/beta fold hydrolase</fullName>
    </submittedName>
</protein>
<gene>
    <name evidence="2" type="ORF">ACFQO7_15375</name>
</gene>
<dbReference type="PANTHER" id="PTHR43433">
    <property type="entry name" value="HYDROLASE, ALPHA/BETA FOLD FAMILY PROTEIN"/>
    <property type="match status" value="1"/>
</dbReference>
<dbReference type="InterPro" id="IPR029058">
    <property type="entry name" value="AB_hydrolase_fold"/>
</dbReference>
<keyword evidence="2" id="KW-0378">Hydrolase</keyword>
<comment type="caution">
    <text evidence="2">The sequence shown here is derived from an EMBL/GenBank/DDBJ whole genome shotgun (WGS) entry which is preliminary data.</text>
</comment>
<dbReference type="SUPFAM" id="SSF53474">
    <property type="entry name" value="alpha/beta-Hydrolases"/>
    <property type="match status" value="1"/>
</dbReference>
<dbReference type="GO" id="GO:0016787">
    <property type="term" value="F:hydrolase activity"/>
    <property type="evidence" value="ECO:0007669"/>
    <property type="project" value="UniProtKB-KW"/>
</dbReference>
<dbReference type="PANTHER" id="PTHR43433:SF10">
    <property type="entry name" value="AB HYDROLASE-1 DOMAIN-CONTAINING PROTEIN"/>
    <property type="match status" value="1"/>
</dbReference>
<dbReference type="InterPro" id="IPR050471">
    <property type="entry name" value="AB_hydrolase"/>
</dbReference>
<accession>A0ABW2GXV7</accession>
<evidence type="ECO:0000259" key="1">
    <source>
        <dbReference type="Pfam" id="PF12697"/>
    </source>
</evidence>
<name>A0ABW2GXV7_9ACTN</name>
<dbReference type="Pfam" id="PF12697">
    <property type="entry name" value="Abhydrolase_6"/>
    <property type="match status" value="1"/>
</dbReference>